<evidence type="ECO:0000313" key="5">
    <source>
        <dbReference type="RefSeq" id="XP_023555349.1"/>
    </source>
</evidence>
<dbReference type="GeneID" id="111812132"/>
<dbReference type="GO" id="GO:0007265">
    <property type="term" value="P:Ras protein signal transduction"/>
    <property type="evidence" value="ECO:0007669"/>
    <property type="project" value="TreeGrafter"/>
</dbReference>
<keyword evidence="4" id="KW-1185">Reference proteome</keyword>
<gene>
    <name evidence="5" type="primary">LOC111812132</name>
</gene>
<dbReference type="SUPFAM" id="SSF48366">
    <property type="entry name" value="Ras GEF"/>
    <property type="match status" value="1"/>
</dbReference>
<dbReference type="Pfam" id="PF00617">
    <property type="entry name" value="RasGEF"/>
    <property type="match status" value="1"/>
</dbReference>
<dbReference type="InParanoid" id="A0A6P6D5H2"/>
<dbReference type="OrthoDB" id="9537637at2759"/>
<keyword evidence="1 2" id="KW-0344">Guanine-nucleotide releasing factor</keyword>
<organism evidence="4 5">
    <name type="scientific">Octodon degus</name>
    <name type="common">Degu</name>
    <name type="synonym">Sciurus degus</name>
    <dbReference type="NCBI Taxonomy" id="10160"/>
    <lineage>
        <taxon>Eukaryota</taxon>
        <taxon>Metazoa</taxon>
        <taxon>Chordata</taxon>
        <taxon>Craniata</taxon>
        <taxon>Vertebrata</taxon>
        <taxon>Euteleostomi</taxon>
        <taxon>Mammalia</taxon>
        <taxon>Eutheria</taxon>
        <taxon>Euarchontoglires</taxon>
        <taxon>Glires</taxon>
        <taxon>Rodentia</taxon>
        <taxon>Hystricomorpha</taxon>
        <taxon>Octodontidae</taxon>
        <taxon>Octodon</taxon>
    </lineage>
</organism>
<evidence type="ECO:0000259" key="3">
    <source>
        <dbReference type="PROSITE" id="PS50009"/>
    </source>
</evidence>
<evidence type="ECO:0000256" key="1">
    <source>
        <dbReference type="ARBA" id="ARBA00022658"/>
    </source>
</evidence>
<dbReference type="InterPro" id="IPR008937">
    <property type="entry name" value="Ras-like_GEF"/>
</dbReference>
<name>A0A6P6D5H2_OCTDE</name>
<evidence type="ECO:0000313" key="4">
    <source>
        <dbReference type="Proteomes" id="UP000515203"/>
    </source>
</evidence>
<dbReference type="PANTHER" id="PTHR23113:SF223">
    <property type="entry name" value="RAL-GDS-RELATED PROTEIN"/>
    <property type="match status" value="1"/>
</dbReference>
<protein>
    <submittedName>
        <fullName evidence="5">Ral-GDS-related protein-like</fullName>
    </submittedName>
</protein>
<dbReference type="GO" id="GO:0005886">
    <property type="term" value="C:plasma membrane"/>
    <property type="evidence" value="ECO:0007669"/>
    <property type="project" value="TreeGrafter"/>
</dbReference>
<reference evidence="5" key="1">
    <citation type="submission" date="2025-08" db="UniProtKB">
        <authorList>
            <consortium name="RefSeq"/>
        </authorList>
    </citation>
    <scope>IDENTIFICATION</scope>
</reference>
<proteinExistence type="predicted"/>
<feature type="domain" description="Ras-GEF" evidence="3">
    <location>
        <begin position="1"/>
        <end position="123"/>
    </location>
</feature>
<evidence type="ECO:0000256" key="2">
    <source>
        <dbReference type="PROSITE-ProRule" id="PRU00168"/>
    </source>
</evidence>
<dbReference type="InterPro" id="IPR036964">
    <property type="entry name" value="RASGEF_cat_dom_sf"/>
</dbReference>
<sequence>MASIRIQRKQKGTEQLAPTVRETYPQFDDVVNFVFTTCIGDHSMKAEDRARVVEHWIKVAKACLKLRNFSSMHAIISALQSTPVHWMSMTWKEVSRTSLKTFHKLCAKATAENRNLLMKVNGG</sequence>
<dbReference type="PROSITE" id="PS50009">
    <property type="entry name" value="RASGEF_CAT"/>
    <property type="match status" value="1"/>
</dbReference>
<dbReference type="AlphaFoldDB" id="A0A6P6D5H2"/>
<dbReference type="PANTHER" id="PTHR23113">
    <property type="entry name" value="GUANINE NUCLEOTIDE EXCHANGE FACTOR"/>
    <property type="match status" value="1"/>
</dbReference>
<dbReference type="InterPro" id="IPR023578">
    <property type="entry name" value="Ras_GEF_dom_sf"/>
</dbReference>
<dbReference type="RefSeq" id="XP_023555349.1">
    <property type="nucleotide sequence ID" value="XM_023699581.1"/>
</dbReference>
<accession>A0A6P6D5H2</accession>
<dbReference type="Gene3D" id="1.10.840.10">
    <property type="entry name" value="Ras guanine-nucleotide exchange factors catalytic domain"/>
    <property type="match status" value="1"/>
</dbReference>
<dbReference type="InterPro" id="IPR001895">
    <property type="entry name" value="RASGEF_cat_dom"/>
</dbReference>
<dbReference type="GO" id="GO:0005085">
    <property type="term" value="F:guanyl-nucleotide exchange factor activity"/>
    <property type="evidence" value="ECO:0007669"/>
    <property type="project" value="UniProtKB-KW"/>
</dbReference>
<dbReference type="Proteomes" id="UP000515203">
    <property type="component" value="Unplaced"/>
</dbReference>